<dbReference type="AlphaFoldDB" id="A0A1I7XE56"/>
<feature type="region of interest" description="Disordered" evidence="2">
    <location>
        <begin position="212"/>
        <end position="231"/>
    </location>
</feature>
<feature type="domain" description="Peptidase M1 membrane alanine aminopeptidase" evidence="3">
    <location>
        <begin position="1"/>
        <end position="137"/>
    </location>
</feature>
<organism evidence="5 6">
    <name type="scientific">Heterorhabditis bacteriophora</name>
    <name type="common">Entomopathogenic nematode worm</name>
    <dbReference type="NCBI Taxonomy" id="37862"/>
    <lineage>
        <taxon>Eukaryota</taxon>
        <taxon>Metazoa</taxon>
        <taxon>Ecdysozoa</taxon>
        <taxon>Nematoda</taxon>
        <taxon>Chromadorea</taxon>
        <taxon>Rhabditida</taxon>
        <taxon>Rhabditina</taxon>
        <taxon>Rhabditomorpha</taxon>
        <taxon>Strongyloidea</taxon>
        <taxon>Heterorhabditidae</taxon>
        <taxon>Heterorhabditis</taxon>
    </lineage>
</organism>
<proteinExistence type="inferred from homology"/>
<comment type="similarity">
    <text evidence="1">Belongs to the peptidase M1 family.</text>
</comment>
<dbReference type="Pfam" id="PF01433">
    <property type="entry name" value="Peptidase_M1"/>
    <property type="match status" value="1"/>
</dbReference>
<protein>
    <submittedName>
        <fullName evidence="6">Peptidase_M1 domain-containing protein</fullName>
    </submittedName>
</protein>
<dbReference type="Gene3D" id="1.10.390.10">
    <property type="entry name" value="Neutral Protease Domain 2"/>
    <property type="match status" value="1"/>
</dbReference>
<dbReference type="WBParaSite" id="Hba_15743">
    <property type="protein sequence ID" value="Hba_15743"/>
    <property type="gene ID" value="Hba_15743"/>
</dbReference>
<feature type="domain" description="ERAP1-like C-terminal" evidence="4">
    <location>
        <begin position="300"/>
        <end position="553"/>
    </location>
</feature>
<dbReference type="GO" id="GO:0042277">
    <property type="term" value="F:peptide binding"/>
    <property type="evidence" value="ECO:0007669"/>
    <property type="project" value="TreeGrafter"/>
</dbReference>
<feature type="compositionally biased region" description="Basic residues" evidence="2">
    <location>
        <begin position="212"/>
        <end position="225"/>
    </location>
</feature>
<dbReference type="SUPFAM" id="SSF55486">
    <property type="entry name" value="Metalloproteases ('zincins'), catalytic domain"/>
    <property type="match status" value="1"/>
</dbReference>
<dbReference type="GO" id="GO:0006508">
    <property type="term" value="P:proteolysis"/>
    <property type="evidence" value="ECO:0007669"/>
    <property type="project" value="TreeGrafter"/>
</dbReference>
<dbReference type="InterPro" id="IPR014782">
    <property type="entry name" value="Peptidase_M1_dom"/>
</dbReference>
<reference evidence="6" key="1">
    <citation type="submission" date="2016-11" db="UniProtKB">
        <authorList>
            <consortium name="WormBaseParasite"/>
        </authorList>
    </citation>
    <scope>IDENTIFICATION</scope>
</reference>
<evidence type="ECO:0000313" key="5">
    <source>
        <dbReference type="Proteomes" id="UP000095283"/>
    </source>
</evidence>
<dbReference type="GO" id="GO:0016020">
    <property type="term" value="C:membrane"/>
    <property type="evidence" value="ECO:0007669"/>
    <property type="project" value="TreeGrafter"/>
</dbReference>
<evidence type="ECO:0000256" key="2">
    <source>
        <dbReference type="SAM" id="MobiDB-lite"/>
    </source>
</evidence>
<accession>A0A1I7XE56</accession>
<evidence type="ECO:0000313" key="6">
    <source>
        <dbReference type="WBParaSite" id="Hba_15743"/>
    </source>
</evidence>
<dbReference type="InterPro" id="IPR027268">
    <property type="entry name" value="Peptidase_M4/M1_CTD_sf"/>
</dbReference>
<dbReference type="InterPro" id="IPR024571">
    <property type="entry name" value="ERAP1-like_C_dom"/>
</dbReference>
<name>A0A1I7XE56_HETBA</name>
<dbReference type="GO" id="GO:0005737">
    <property type="term" value="C:cytoplasm"/>
    <property type="evidence" value="ECO:0007669"/>
    <property type="project" value="TreeGrafter"/>
</dbReference>
<dbReference type="GO" id="GO:0005615">
    <property type="term" value="C:extracellular space"/>
    <property type="evidence" value="ECO:0007669"/>
    <property type="project" value="TreeGrafter"/>
</dbReference>
<evidence type="ECO:0000256" key="1">
    <source>
        <dbReference type="ARBA" id="ARBA00010136"/>
    </source>
</evidence>
<dbReference type="GO" id="GO:0070006">
    <property type="term" value="F:metalloaminopeptidase activity"/>
    <property type="evidence" value="ECO:0007669"/>
    <property type="project" value="TreeGrafter"/>
</dbReference>
<dbReference type="GO" id="GO:0008270">
    <property type="term" value="F:zinc ion binding"/>
    <property type="evidence" value="ECO:0007669"/>
    <property type="project" value="InterPro"/>
</dbReference>
<dbReference type="PANTHER" id="PTHR11533">
    <property type="entry name" value="PROTEASE M1 ZINC METALLOPROTEASE"/>
    <property type="match status" value="1"/>
</dbReference>
<dbReference type="PANTHER" id="PTHR11533:SF21">
    <property type="entry name" value="AMINOPEPTIDASE"/>
    <property type="match status" value="1"/>
</dbReference>
<evidence type="ECO:0000259" key="4">
    <source>
        <dbReference type="Pfam" id="PF11838"/>
    </source>
</evidence>
<dbReference type="Proteomes" id="UP000095283">
    <property type="component" value="Unplaced"/>
</dbReference>
<sequence>MRDWSDLWLNEGFASYYVYHLLQEEHPRLTENEYYTRLGHLVRKQSSHDCPALVRPLLTEIEVEQSFHTTHLYTKGCVMVRMIRDLVSDFDFRSGVRRYLRKNAYRSVSRDELWASLPAYADHGAEHERLSEVMEGWLVNEGVPEVTIIRNYDNDMIRVTQRQSKNHRHRVFLHSNQNDESRRRVRRRTQDTQPFDDELFNDLPLEYVQRMKKKKHSTRVKKKQRPPTVRPSPDILIEARREELRKTRRVRDPSDVWSIPFSYMFGSLKSSEGQVVRQFWLKNRSLSFADVELAPSQPLLANPDWAYPYRVNYDMKNWKMIARLLHQSHLEIPTKSRMQLMIDAETFLSQSNLPHLYIYILGYLAHESDLGVALVGMDAIHRLVDAFQGSTINNSLRLYLSPVIAQIDKLMDESQADTELSALWLIEPTRLSKLYQLRCAANIASCDQDAQTKRWLEFPSSYLEDVHKQVTAVCHFLFTNNSEKETHMLESQLKSRGSQWSTAVQLAACTRSDRLVKLAAKQIVATKNAAIFASSLQSDFSLHYNPKFRSALWTQIGKMPLDEKRLLFSVNESDPQPASKILLHSVKSIDELRQVRSLVPDWGPRMSKHFEYIEQQLQWQDKVTRGVLTDFFSNDDTI</sequence>
<dbReference type="Gene3D" id="1.25.50.20">
    <property type="match status" value="1"/>
</dbReference>
<dbReference type="Pfam" id="PF11838">
    <property type="entry name" value="ERAP1_C"/>
    <property type="match status" value="1"/>
</dbReference>
<keyword evidence="5" id="KW-1185">Reference proteome</keyword>
<dbReference type="GO" id="GO:0043171">
    <property type="term" value="P:peptide catabolic process"/>
    <property type="evidence" value="ECO:0007669"/>
    <property type="project" value="TreeGrafter"/>
</dbReference>
<dbReference type="InterPro" id="IPR050344">
    <property type="entry name" value="Peptidase_M1_aminopeptidases"/>
</dbReference>
<evidence type="ECO:0000259" key="3">
    <source>
        <dbReference type="Pfam" id="PF01433"/>
    </source>
</evidence>